<proteinExistence type="predicted"/>
<reference evidence="1 2" key="1">
    <citation type="submission" date="2020-10" db="EMBL/GenBank/DDBJ databases">
        <title>complete genome sequencing of Lysobacter sp. H23M41.</title>
        <authorList>
            <person name="Bae J.-W."/>
            <person name="Lee S.-Y."/>
        </authorList>
    </citation>
    <scope>NUCLEOTIDE SEQUENCE [LARGE SCALE GENOMIC DNA]</scope>
    <source>
        <strain evidence="1 2">H23M41</strain>
    </source>
</reference>
<protein>
    <submittedName>
        <fullName evidence="1">DUF1439 domain-containing protein</fullName>
    </submittedName>
</protein>
<name>A0A7S6UM26_9GAMM</name>
<sequence>MRTAVVVMSLALAAIVIAGCSTLNTFGSMLSSQVTFTQPQLQRSLDRNFPREFDKLAGLATLRLEKPGLSIPYDSNRLRLSLNASAVTGARAEPRQLGRILITSGLRFDPQTLGLHLQDPVIETIDSAGGSLNDASRELINGWLAAFAIEEPIYRLDHELVQRLVARRIGAARIDNGVVVLDVSQ</sequence>
<dbReference type="Proteomes" id="UP000593932">
    <property type="component" value="Chromosome"/>
</dbReference>
<dbReference type="EMBL" id="CP063657">
    <property type="protein sequence ID" value="QOW22781.1"/>
    <property type="molecule type" value="Genomic_DNA"/>
</dbReference>
<dbReference type="RefSeq" id="WP_194035274.1">
    <property type="nucleotide sequence ID" value="NZ_CP063657.1"/>
</dbReference>
<accession>A0A7S6UM26</accession>
<keyword evidence="2" id="KW-1185">Reference proteome</keyword>
<organism evidence="1 2">
    <name type="scientific">Novilysobacter avium</name>
    <dbReference type="NCBI Taxonomy" id="2781023"/>
    <lineage>
        <taxon>Bacteria</taxon>
        <taxon>Pseudomonadati</taxon>
        <taxon>Pseudomonadota</taxon>
        <taxon>Gammaproteobacteria</taxon>
        <taxon>Lysobacterales</taxon>
        <taxon>Lysobacteraceae</taxon>
        <taxon>Novilysobacter</taxon>
    </lineage>
</organism>
<dbReference type="PROSITE" id="PS51257">
    <property type="entry name" value="PROKAR_LIPOPROTEIN"/>
    <property type="match status" value="1"/>
</dbReference>
<dbReference type="Gene3D" id="3.15.10.40">
    <property type="entry name" value="Uncharacterised protein PF07273, DUF1439"/>
    <property type="match status" value="1"/>
</dbReference>
<evidence type="ECO:0000313" key="2">
    <source>
        <dbReference type="Proteomes" id="UP000593932"/>
    </source>
</evidence>
<gene>
    <name evidence="1" type="ORF">INQ42_04165</name>
</gene>
<evidence type="ECO:0000313" key="1">
    <source>
        <dbReference type="EMBL" id="QOW22781.1"/>
    </source>
</evidence>